<keyword evidence="2" id="KW-1185">Reference proteome</keyword>
<organism evidence="1 2">
    <name type="scientific">Lederbergia lenta</name>
    <name type="common">Bacillus lentus</name>
    <dbReference type="NCBI Taxonomy" id="1467"/>
    <lineage>
        <taxon>Bacteria</taxon>
        <taxon>Bacillati</taxon>
        <taxon>Bacillota</taxon>
        <taxon>Bacilli</taxon>
        <taxon>Bacillales</taxon>
        <taxon>Bacillaceae</taxon>
        <taxon>Lederbergia</taxon>
    </lineage>
</organism>
<evidence type="ECO:0000313" key="1">
    <source>
        <dbReference type="EMBL" id="SQI53558.1"/>
    </source>
</evidence>
<dbReference type="EMBL" id="LS483476">
    <property type="protein sequence ID" value="SQI53558.1"/>
    <property type="molecule type" value="Genomic_DNA"/>
</dbReference>
<dbReference type="Proteomes" id="UP000249134">
    <property type="component" value="Chromosome 1"/>
</dbReference>
<accession>A0A2X4W0E9</accession>
<evidence type="ECO:0000313" key="2">
    <source>
        <dbReference type="Proteomes" id="UP000249134"/>
    </source>
</evidence>
<protein>
    <submittedName>
        <fullName evidence="1">Uncharacterized protein</fullName>
    </submittedName>
</protein>
<sequence length="210" mass="24761">MDISNLIALFALIVSSGGIYLSYKNHRTTKEWEFYKENIRQKEQDEQKFHSKNKSRLSLIPYFHLSLNKEIYIKETNNEASLILPISLINLGKESATNVQLVQMTNSESANCYFKTDGLQQNSHFLYEYFDKQYAFIGDTINFSVRCIKHSKAYNVFFKIRYNDLAGRTYEQEFRFQYCFKIMNEFSMNHTSNLPICIEDIDKTNSPIQL</sequence>
<proteinExistence type="predicted"/>
<dbReference type="AlphaFoldDB" id="A0A2X4W0E9"/>
<reference evidence="1 2" key="1">
    <citation type="submission" date="2018-06" db="EMBL/GenBank/DDBJ databases">
        <authorList>
            <consortium name="Pathogen Informatics"/>
            <person name="Doyle S."/>
        </authorList>
    </citation>
    <scope>NUCLEOTIDE SEQUENCE [LARGE SCALE GENOMIC DNA]</scope>
    <source>
        <strain evidence="1 2">NCTC4824</strain>
    </source>
</reference>
<gene>
    <name evidence="1" type="ORF">NCTC4824_00958</name>
</gene>
<name>A0A2X4W0E9_LEDLE</name>
<dbReference type="RefSeq" id="WP_066135790.1">
    <property type="nucleotide sequence ID" value="NZ_CBCSGM010000001.1"/>
</dbReference>
<dbReference type="KEGG" id="blen:NCTC4824_00958"/>